<dbReference type="Gene3D" id="2.115.10.20">
    <property type="entry name" value="Glycosyl hydrolase domain, family 43"/>
    <property type="match status" value="1"/>
</dbReference>
<evidence type="ECO:0000256" key="5">
    <source>
        <dbReference type="SAM" id="SignalP"/>
    </source>
</evidence>
<dbReference type="InterPro" id="IPR023296">
    <property type="entry name" value="Glyco_hydro_beta-prop_sf"/>
</dbReference>
<dbReference type="InterPro" id="IPR051795">
    <property type="entry name" value="Glycosyl_Hydrlase_43"/>
</dbReference>
<comment type="similarity">
    <text evidence="1 4">Belongs to the glycosyl hydrolase 43 family.</text>
</comment>
<evidence type="ECO:0000256" key="3">
    <source>
        <dbReference type="ARBA" id="ARBA00023295"/>
    </source>
</evidence>
<feature type="domain" description="Beta-xylosidase C-terminal Concanavalin A-like" evidence="6">
    <location>
        <begin position="339"/>
        <end position="543"/>
    </location>
</feature>
<feature type="signal peptide" evidence="5">
    <location>
        <begin position="1"/>
        <end position="19"/>
    </location>
</feature>
<feature type="chain" id="PRO_5025344243" evidence="5">
    <location>
        <begin position="20"/>
        <end position="546"/>
    </location>
</feature>
<evidence type="ECO:0000256" key="1">
    <source>
        <dbReference type="ARBA" id="ARBA00009865"/>
    </source>
</evidence>
<dbReference type="SUPFAM" id="SSF49899">
    <property type="entry name" value="Concanavalin A-like lectins/glucanases"/>
    <property type="match status" value="1"/>
</dbReference>
<dbReference type="PANTHER" id="PTHR42812:SF15">
    <property type="entry name" value="HYDROLASE, PUTATIVE (AFU_ORTHOLOGUE AFUA_2G00930)-RELATED"/>
    <property type="match status" value="1"/>
</dbReference>
<dbReference type="CDD" id="cd09001">
    <property type="entry name" value="GH43_FsAxh1-like"/>
    <property type="match status" value="1"/>
</dbReference>
<name>A0A6A5KQP7_9PLEO</name>
<dbReference type="GO" id="GO:0004553">
    <property type="term" value="F:hydrolase activity, hydrolyzing O-glycosyl compounds"/>
    <property type="evidence" value="ECO:0007669"/>
    <property type="project" value="InterPro"/>
</dbReference>
<evidence type="ECO:0000313" key="8">
    <source>
        <dbReference type="Proteomes" id="UP000800040"/>
    </source>
</evidence>
<dbReference type="Proteomes" id="UP000800040">
    <property type="component" value="Unassembled WGS sequence"/>
</dbReference>
<evidence type="ECO:0000313" key="7">
    <source>
        <dbReference type="EMBL" id="KAF1838450.1"/>
    </source>
</evidence>
<dbReference type="InterPro" id="IPR006710">
    <property type="entry name" value="Glyco_hydro_43"/>
</dbReference>
<reference evidence="7" key="1">
    <citation type="submission" date="2020-01" db="EMBL/GenBank/DDBJ databases">
        <authorList>
            <consortium name="DOE Joint Genome Institute"/>
            <person name="Haridas S."/>
            <person name="Albert R."/>
            <person name="Binder M."/>
            <person name="Bloem J."/>
            <person name="Labutti K."/>
            <person name="Salamov A."/>
            <person name="Andreopoulos B."/>
            <person name="Baker S.E."/>
            <person name="Barry K."/>
            <person name="Bills G."/>
            <person name="Bluhm B.H."/>
            <person name="Cannon C."/>
            <person name="Castanera R."/>
            <person name="Culley D.E."/>
            <person name="Daum C."/>
            <person name="Ezra D."/>
            <person name="Gonzalez J.B."/>
            <person name="Henrissat B."/>
            <person name="Kuo A."/>
            <person name="Liang C."/>
            <person name="Lipzen A."/>
            <person name="Lutzoni F."/>
            <person name="Magnuson J."/>
            <person name="Mondo S."/>
            <person name="Nolan M."/>
            <person name="Ohm R."/>
            <person name="Pangilinan J."/>
            <person name="Park H.-J."/>
            <person name="Ramirez L."/>
            <person name="Alfaro M."/>
            <person name="Sun H."/>
            <person name="Tritt A."/>
            <person name="Yoshinaga Y."/>
            <person name="Zwiers L.-H."/>
            <person name="Turgeon B.G."/>
            <person name="Goodwin S.B."/>
            <person name="Spatafora J.W."/>
            <person name="Crous P.W."/>
            <person name="Grigoriev I.V."/>
        </authorList>
    </citation>
    <scope>NUCLEOTIDE SEQUENCE</scope>
    <source>
        <strain evidence="7">P77</strain>
    </source>
</reference>
<accession>A0A6A5KQP7</accession>
<dbReference type="Pfam" id="PF17851">
    <property type="entry name" value="GH43_C2"/>
    <property type="match status" value="1"/>
</dbReference>
<evidence type="ECO:0000256" key="4">
    <source>
        <dbReference type="RuleBase" id="RU361187"/>
    </source>
</evidence>
<dbReference type="EMBL" id="ML975252">
    <property type="protein sequence ID" value="KAF1838450.1"/>
    <property type="molecule type" value="Genomic_DNA"/>
</dbReference>
<evidence type="ECO:0000256" key="2">
    <source>
        <dbReference type="ARBA" id="ARBA00022801"/>
    </source>
</evidence>
<dbReference type="PANTHER" id="PTHR42812">
    <property type="entry name" value="BETA-XYLOSIDASE"/>
    <property type="match status" value="1"/>
</dbReference>
<dbReference type="GO" id="GO:0005975">
    <property type="term" value="P:carbohydrate metabolic process"/>
    <property type="evidence" value="ECO:0007669"/>
    <property type="project" value="InterPro"/>
</dbReference>
<keyword evidence="5" id="KW-0732">Signal</keyword>
<dbReference type="InterPro" id="IPR013320">
    <property type="entry name" value="ConA-like_dom_sf"/>
</dbReference>
<proteinExistence type="inferred from homology"/>
<dbReference type="Pfam" id="PF04616">
    <property type="entry name" value="Glyco_hydro_43"/>
    <property type="match status" value="1"/>
</dbReference>
<dbReference type="Gene3D" id="2.60.120.200">
    <property type="match status" value="1"/>
</dbReference>
<keyword evidence="2 4" id="KW-0378">Hydrolase</keyword>
<sequence>MYTPALLALFSLLANISCGARLNVKHELASRAETFDNPILWEDYPDLDVFRIGDVFYYSSSTFAFSPGAPVLKSYDLVNWTPVTHSVPRLNFGSKYNLEKSRAYVQGIWASTLRYRESSDKFIWLGCIEGGRTYIWTADGTNAAANNGEVSNWNWTSAGTIPVCYYDNGLLIDDDDTMYVAYGNTQIRVAQLNADGTAEVKNELVYEGPNQIYLEGARMYNINGTYYIFVTQPASAEWVLKSDSPWGPYESRILVDRIKGPLPNAGYSHQGGIVDTQDGVWYYVAFMDSYPGGRIPVAAPLTWTADGWPELVTVDGAWGKTYPVPVATNKTVPPPTGLDDFSGSALSEEWEWNHNPDDSKWELAGGGLRLHTATITTDLFSARNTLTHRILGPKSSGTFRIDISKMSSGDRAGAVLFRDTAAYIGIHKDDSTTGLVMVNDLSLTSGWQTDSTGRVAATGPALAANTTDLWLHIKADITPAFSGTTAVRQTTFWYSTDGTNYEKLGPAFKMSNTWQFFTGYRFGVFNFATQALGGEVLVKSFEMELL</sequence>
<dbReference type="OrthoDB" id="2139957at2759"/>
<dbReference type="InterPro" id="IPR041542">
    <property type="entry name" value="GH43_C2"/>
</dbReference>
<keyword evidence="8" id="KW-1185">Reference proteome</keyword>
<evidence type="ECO:0000259" key="6">
    <source>
        <dbReference type="Pfam" id="PF17851"/>
    </source>
</evidence>
<keyword evidence="3 4" id="KW-0326">Glycosidase</keyword>
<gene>
    <name evidence="7" type="ORF">BDW02DRAFT_565045</name>
</gene>
<organism evidence="7 8">
    <name type="scientific">Decorospora gaudefroyi</name>
    <dbReference type="NCBI Taxonomy" id="184978"/>
    <lineage>
        <taxon>Eukaryota</taxon>
        <taxon>Fungi</taxon>
        <taxon>Dikarya</taxon>
        <taxon>Ascomycota</taxon>
        <taxon>Pezizomycotina</taxon>
        <taxon>Dothideomycetes</taxon>
        <taxon>Pleosporomycetidae</taxon>
        <taxon>Pleosporales</taxon>
        <taxon>Pleosporineae</taxon>
        <taxon>Pleosporaceae</taxon>
        <taxon>Decorospora</taxon>
    </lineage>
</organism>
<protein>
    <submittedName>
        <fullName evidence="7">Glycosyl hydrolase family 43 protein</fullName>
    </submittedName>
</protein>
<dbReference type="SUPFAM" id="SSF75005">
    <property type="entry name" value="Arabinanase/levansucrase/invertase"/>
    <property type="match status" value="1"/>
</dbReference>
<dbReference type="AlphaFoldDB" id="A0A6A5KQP7"/>